<reference evidence="2" key="1">
    <citation type="submission" date="2022-08" db="EMBL/GenBank/DDBJ databases">
        <authorList>
            <person name="Kallberg Y."/>
            <person name="Tangrot J."/>
            <person name="Rosling A."/>
        </authorList>
    </citation>
    <scope>NUCLEOTIDE SEQUENCE</scope>
    <source>
        <strain evidence="2">Wild A</strain>
    </source>
</reference>
<dbReference type="EMBL" id="CAMKVN010003986">
    <property type="protein sequence ID" value="CAI2186043.1"/>
    <property type="molecule type" value="Genomic_DNA"/>
</dbReference>
<feature type="coiled-coil region" evidence="1">
    <location>
        <begin position="98"/>
        <end position="174"/>
    </location>
</feature>
<keyword evidence="3" id="KW-1185">Reference proteome</keyword>
<evidence type="ECO:0000313" key="3">
    <source>
        <dbReference type="Proteomes" id="UP001153678"/>
    </source>
</evidence>
<keyword evidence="1" id="KW-0175">Coiled coil</keyword>
<accession>A0A9W4WTL9</accession>
<evidence type="ECO:0000256" key="1">
    <source>
        <dbReference type="SAM" id="Coils"/>
    </source>
</evidence>
<name>A0A9W4WTL9_9GLOM</name>
<dbReference type="AlphaFoldDB" id="A0A9W4WTL9"/>
<evidence type="ECO:0000313" key="2">
    <source>
        <dbReference type="EMBL" id="CAI2186043.1"/>
    </source>
</evidence>
<gene>
    <name evidence="2" type="ORF">FWILDA_LOCUS12378</name>
</gene>
<protein>
    <submittedName>
        <fullName evidence="2">9921_t:CDS:1</fullName>
    </submittedName>
</protein>
<dbReference type="Proteomes" id="UP001153678">
    <property type="component" value="Unassembled WGS sequence"/>
</dbReference>
<organism evidence="2 3">
    <name type="scientific">Funneliformis geosporum</name>
    <dbReference type="NCBI Taxonomy" id="1117311"/>
    <lineage>
        <taxon>Eukaryota</taxon>
        <taxon>Fungi</taxon>
        <taxon>Fungi incertae sedis</taxon>
        <taxon>Mucoromycota</taxon>
        <taxon>Glomeromycotina</taxon>
        <taxon>Glomeromycetes</taxon>
        <taxon>Glomerales</taxon>
        <taxon>Glomeraceae</taxon>
        <taxon>Funneliformis</taxon>
    </lineage>
</organism>
<comment type="caution">
    <text evidence="2">The sequence shown here is derived from an EMBL/GenBank/DDBJ whole genome shotgun (WGS) entry which is preliminary data.</text>
</comment>
<proteinExistence type="predicted"/>
<sequence length="199" mass="23573">MVLKSNLKDLKKKIKELEKADEDNQLTLNFVWNEIGCKDLDNLKELLAGQKLSEILTELHDRTQEVKNSNNELITKEEEMFKLDSQLQCLVEKVNELGETNNENINSIKKKIKEQENEIKAKQETIRYLEEMSKEREKEVIIMQELIIEFGDNVKEQEEKLKVKQKIIDDYNEGDLKLIQIQEEQEFVNKEKFLYQLGI</sequence>